<protein>
    <recommendedName>
        <fullName evidence="7">Protein arginine methyltransferase NDUFAF7</fullName>
        <ecNumber evidence="7">2.1.1.320</ecNumber>
    </recommendedName>
</protein>
<dbReference type="SUPFAM" id="SSF53335">
    <property type="entry name" value="S-adenosyl-L-methionine-dependent methyltransferases"/>
    <property type="match status" value="1"/>
</dbReference>
<dbReference type="GO" id="GO:0032259">
    <property type="term" value="P:methylation"/>
    <property type="evidence" value="ECO:0007669"/>
    <property type="project" value="UniProtKB-KW"/>
</dbReference>
<keyword evidence="3 7" id="KW-0489">Methyltransferase</keyword>
<dbReference type="Proteomes" id="UP001190700">
    <property type="component" value="Unassembled WGS sequence"/>
</dbReference>
<dbReference type="Gene3D" id="3.40.50.12710">
    <property type="match status" value="1"/>
</dbReference>
<comment type="caution">
    <text evidence="8">The sequence shown here is derived from an EMBL/GenBank/DDBJ whole genome shotgun (WGS) entry which is preliminary data.</text>
</comment>
<comment type="subcellular location">
    <subcellularLocation>
        <location evidence="1 7">Mitochondrion</location>
    </subcellularLocation>
</comment>
<dbReference type="GO" id="GO:0035243">
    <property type="term" value="F:protein-arginine omega-N symmetric methyltransferase activity"/>
    <property type="evidence" value="ECO:0007669"/>
    <property type="project" value="UniProtKB-EC"/>
</dbReference>
<dbReference type="EMBL" id="LGRX02035901">
    <property type="protein sequence ID" value="KAK3232781.1"/>
    <property type="molecule type" value="Genomic_DNA"/>
</dbReference>
<gene>
    <name evidence="8" type="ORF">CYMTET_56888</name>
</gene>
<evidence type="ECO:0000313" key="9">
    <source>
        <dbReference type="Proteomes" id="UP001190700"/>
    </source>
</evidence>
<keyword evidence="4 7" id="KW-0808">Transferase</keyword>
<evidence type="ECO:0000256" key="3">
    <source>
        <dbReference type="ARBA" id="ARBA00022603"/>
    </source>
</evidence>
<dbReference type="GO" id="GO:0005739">
    <property type="term" value="C:mitochondrion"/>
    <property type="evidence" value="ECO:0007669"/>
    <property type="project" value="UniProtKB-SubCell"/>
</dbReference>
<dbReference type="AlphaFoldDB" id="A0AAE0BA05"/>
<comment type="function">
    <text evidence="7">Arginine methyltransferase involved in the assembly or stability of mitochondrial NADH:ubiquinone oxidoreductase complex (complex I).</text>
</comment>
<keyword evidence="9" id="KW-1185">Reference proteome</keyword>
<evidence type="ECO:0000313" key="8">
    <source>
        <dbReference type="EMBL" id="KAK3232781.1"/>
    </source>
</evidence>
<name>A0AAE0BA05_9CHLO</name>
<dbReference type="Pfam" id="PF02636">
    <property type="entry name" value="Methyltransf_28"/>
    <property type="match status" value="1"/>
</dbReference>
<dbReference type="PANTHER" id="PTHR12049">
    <property type="entry name" value="PROTEIN ARGININE METHYLTRANSFERASE NDUFAF7, MITOCHONDRIAL"/>
    <property type="match status" value="1"/>
</dbReference>
<keyword evidence="5 7" id="KW-0496">Mitochondrion</keyword>
<evidence type="ECO:0000256" key="5">
    <source>
        <dbReference type="ARBA" id="ARBA00023128"/>
    </source>
</evidence>
<evidence type="ECO:0000256" key="6">
    <source>
        <dbReference type="ARBA" id="ARBA00048612"/>
    </source>
</evidence>
<sequence length="318" mass="35289">MSPHSIDAVTFGQIGGGSGRCARDILDFIKKEAPKVYQTMQYRIVEISKALAEKQTARVESGSTHASRFEVRNHDASRREGWGPAKKHPCFIIMLEVADNLPHDRVCISGDDLSHWKETHVVQGIDLDGNDVVKEELQPLQDPLILRCMEALGYHADTRTSWMSKQLNRAMGTTSFQFVPTRCLAVLETLHLARPNHKLVLADFDYLPDVVIPGHMAPLVASVSEGSTKDHGTYLLPRGTADIFYPTDFEALQKLNAKAAQQQVAFGKSTEKIPKRGSSQVLTTKEFMLTYGELGGTQTLGGFNPLLDDFTNTKFFLS</sequence>
<dbReference type="PANTHER" id="PTHR12049:SF5">
    <property type="entry name" value="PROTEIN ARGININE METHYLTRANSFERASE NDUFAF7 HOMOLOG, MITOCHONDRIAL"/>
    <property type="match status" value="1"/>
</dbReference>
<dbReference type="InterPro" id="IPR029063">
    <property type="entry name" value="SAM-dependent_MTases_sf"/>
</dbReference>
<dbReference type="InterPro" id="IPR003788">
    <property type="entry name" value="NDUFAF7"/>
</dbReference>
<proteinExistence type="inferred from homology"/>
<accession>A0AAE0BA05</accession>
<evidence type="ECO:0000256" key="7">
    <source>
        <dbReference type="RuleBase" id="RU364114"/>
    </source>
</evidence>
<evidence type="ECO:0000256" key="2">
    <source>
        <dbReference type="ARBA" id="ARBA00005891"/>
    </source>
</evidence>
<dbReference type="EC" id="2.1.1.320" evidence="7"/>
<comment type="similarity">
    <text evidence="2 7">Belongs to the NDUFAF7 family.</text>
</comment>
<evidence type="ECO:0000256" key="4">
    <source>
        <dbReference type="ARBA" id="ARBA00022679"/>
    </source>
</evidence>
<dbReference type="InterPro" id="IPR038375">
    <property type="entry name" value="NDUFAF7_sf"/>
</dbReference>
<organism evidence="8 9">
    <name type="scientific">Cymbomonas tetramitiformis</name>
    <dbReference type="NCBI Taxonomy" id="36881"/>
    <lineage>
        <taxon>Eukaryota</taxon>
        <taxon>Viridiplantae</taxon>
        <taxon>Chlorophyta</taxon>
        <taxon>Pyramimonadophyceae</taxon>
        <taxon>Pyramimonadales</taxon>
        <taxon>Pyramimonadaceae</taxon>
        <taxon>Cymbomonas</taxon>
    </lineage>
</organism>
<reference evidence="8 9" key="1">
    <citation type="journal article" date="2015" name="Genome Biol. Evol.">
        <title>Comparative Genomics of a Bacterivorous Green Alga Reveals Evolutionary Causalities and Consequences of Phago-Mixotrophic Mode of Nutrition.</title>
        <authorList>
            <person name="Burns J.A."/>
            <person name="Paasch A."/>
            <person name="Narechania A."/>
            <person name="Kim E."/>
        </authorList>
    </citation>
    <scope>NUCLEOTIDE SEQUENCE [LARGE SCALE GENOMIC DNA]</scope>
    <source>
        <strain evidence="8 9">PLY_AMNH</strain>
    </source>
</reference>
<evidence type="ECO:0000256" key="1">
    <source>
        <dbReference type="ARBA" id="ARBA00004173"/>
    </source>
</evidence>
<comment type="catalytic activity">
    <reaction evidence="6 7">
        <text>L-arginyl-[protein] + 2 S-adenosyl-L-methionine = N(omega),N(omega)'-dimethyl-L-arginyl-[protein] + 2 S-adenosyl-L-homocysteine + 2 H(+)</text>
        <dbReference type="Rhea" id="RHEA:48108"/>
        <dbReference type="Rhea" id="RHEA-COMP:10532"/>
        <dbReference type="Rhea" id="RHEA-COMP:11992"/>
        <dbReference type="ChEBI" id="CHEBI:15378"/>
        <dbReference type="ChEBI" id="CHEBI:29965"/>
        <dbReference type="ChEBI" id="CHEBI:57856"/>
        <dbReference type="ChEBI" id="CHEBI:59789"/>
        <dbReference type="ChEBI" id="CHEBI:88221"/>
        <dbReference type="EC" id="2.1.1.320"/>
    </reaction>
</comment>